<keyword evidence="3" id="KW-1185">Reference proteome</keyword>
<accession>A0AAN6S0J7</accession>
<organism evidence="2 3">
    <name type="scientific">Diplogelasinospora grovesii</name>
    <dbReference type="NCBI Taxonomy" id="303347"/>
    <lineage>
        <taxon>Eukaryota</taxon>
        <taxon>Fungi</taxon>
        <taxon>Dikarya</taxon>
        <taxon>Ascomycota</taxon>
        <taxon>Pezizomycotina</taxon>
        <taxon>Sordariomycetes</taxon>
        <taxon>Sordariomycetidae</taxon>
        <taxon>Sordariales</taxon>
        <taxon>Diplogelasinosporaceae</taxon>
        <taxon>Diplogelasinospora</taxon>
    </lineage>
</organism>
<feature type="domain" description="Heterokaryon incompatibility" evidence="1">
    <location>
        <begin position="153"/>
        <end position="253"/>
    </location>
</feature>
<dbReference type="PANTHER" id="PTHR33112">
    <property type="entry name" value="DOMAIN PROTEIN, PUTATIVE-RELATED"/>
    <property type="match status" value="1"/>
</dbReference>
<name>A0AAN6S0J7_9PEZI</name>
<dbReference type="PANTHER" id="PTHR33112:SF16">
    <property type="entry name" value="HETEROKARYON INCOMPATIBILITY DOMAIN-CONTAINING PROTEIN"/>
    <property type="match status" value="1"/>
</dbReference>
<dbReference type="InterPro" id="IPR010730">
    <property type="entry name" value="HET"/>
</dbReference>
<evidence type="ECO:0000313" key="3">
    <source>
        <dbReference type="Proteomes" id="UP001303473"/>
    </source>
</evidence>
<evidence type="ECO:0000313" key="2">
    <source>
        <dbReference type="EMBL" id="KAK3936035.1"/>
    </source>
</evidence>
<protein>
    <submittedName>
        <fullName evidence="2">Heterokaryon incompatibility protein-domain-containing protein</fullName>
    </submittedName>
</protein>
<reference evidence="3" key="1">
    <citation type="journal article" date="2023" name="Mol. Phylogenet. Evol.">
        <title>Genome-scale phylogeny and comparative genomics of the fungal order Sordariales.</title>
        <authorList>
            <person name="Hensen N."/>
            <person name="Bonometti L."/>
            <person name="Westerberg I."/>
            <person name="Brannstrom I.O."/>
            <person name="Guillou S."/>
            <person name="Cros-Aarteil S."/>
            <person name="Calhoun S."/>
            <person name="Haridas S."/>
            <person name="Kuo A."/>
            <person name="Mondo S."/>
            <person name="Pangilinan J."/>
            <person name="Riley R."/>
            <person name="LaButti K."/>
            <person name="Andreopoulos B."/>
            <person name="Lipzen A."/>
            <person name="Chen C."/>
            <person name="Yan M."/>
            <person name="Daum C."/>
            <person name="Ng V."/>
            <person name="Clum A."/>
            <person name="Steindorff A."/>
            <person name="Ohm R.A."/>
            <person name="Martin F."/>
            <person name="Silar P."/>
            <person name="Natvig D.O."/>
            <person name="Lalanne C."/>
            <person name="Gautier V."/>
            <person name="Ament-Velasquez S.L."/>
            <person name="Kruys A."/>
            <person name="Hutchinson M.I."/>
            <person name="Powell A.J."/>
            <person name="Barry K."/>
            <person name="Miller A.N."/>
            <person name="Grigoriev I.V."/>
            <person name="Debuchy R."/>
            <person name="Gladieux P."/>
            <person name="Hiltunen Thoren M."/>
            <person name="Johannesson H."/>
        </authorList>
    </citation>
    <scope>NUCLEOTIDE SEQUENCE [LARGE SCALE GENOMIC DNA]</scope>
    <source>
        <strain evidence="3">CBS 340.73</strain>
    </source>
</reference>
<sequence>MTIDACSVCGNLDVSYFPPPRIKLFNPSYSHILNLLEESLGSFWGEVEIRALEDKLLLSCQCYAFELYRQKQSESAPKLWPAVGTARTLSPSFSMTEALSLIVSWMNECKSNHVECATGEDANSPLPRRVIAVGRGDGDPYLHETRPNETGQYIALSHCWGLFEYHLLKTLSTNLALRKQAIPMKGLPQTFFDAVELSRALAIDYLWIDSLCIIQYNAADWEREAARMADVYRKAVLTISADAAVDSKAGLFEPVSKREYPAELGPFKSGFSRVASSISPLASFFGIVRLPRAADVKPISSPAHLRPASGVEV</sequence>
<dbReference type="AlphaFoldDB" id="A0AAN6S0J7"/>
<gene>
    <name evidence="2" type="ORF">QBC46DRAFT_420416</name>
</gene>
<dbReference type="Proteomes" id="UP001303473">
    <property type="component" value="Unassembled WGS sequence"/>
</dbReference>
<comment type="caution">
    <text evidence="2">The sequence shown here is derived from an EMBL/GenBank/DDBJ whole genome shotgun (WGS) entry which is preliminary data.</text>
</comment>
<dbReference type="EMBL" id="MU853896">
    <property type="protein sequence ID" value="KAK3936035.1"/>
    <property type="molecule type" value="Genomic_DNA"/>
</dbReference>
<evidence type="ECO:0000259" key="1">
    <source>
        <dbReference type="Pfam" id="PF06985"/>
    </source>
</evidence>
<dbReference type="Pfam" id="PF06985">
    <property type="entry name" value="HET"/>
    <property type="match status" value="1"/>
</dbReference>
<proteinExistence type="predicted"/>